<dbReference type="InterPro" id="IPR045874">
    <property type="entry name" value="LRK10/LRL21-25-like"/>
</dbReference>
<evidence type="ECO:0000256" key="3">
    <source>
        <dbReference type="ARBA" id="ARBA00022679"/>
    </source>
</evidence>
<evidence type="ECO:0000256" key="12">
    <source>
        <dbReference type="PROSITE-ProRule" id="PRU10141"/>
    </source>
</evidence>
<keyword evidence="11" id="KW-0325">Glycoprotein</keyword>
<feature type="chain" id="PRO_5032986245" description="Protein kinase domain-containing protein" evidence="14">
    <location>
        <begin position="24"/>
        <end position="709"/>
    </location>
</feature>
<keyword evidence="10 13" id="KW-0472">Membrane</keyword>
<dbReference type="GO" id="GO:0004674">
    <property type="term" value="F:protein serine/threonine kinase activity"/>
    <property type="evidence" value="ECO:0007669"/>
    <property type="project" value="UniProtKB-KW"/>
</dbReference>
<dbReference type="InterPro" id="IPR032872">
    <property type="entry name" value="WAK_assoc_C"/>
</dbReference>
<dbReference type="InterPro" id="IPR008271">
    <property type="entry name" value="Ser/Thr_kinase_AS"/>
</dbReference>
<keyword evidence="8 12" id="KW-0067">ATP-binding</keyword>
<feature type="binding site" evidence="12">
    <location>
        <position position="394"/>
    </location>
    <ligand>
        <name>ATP</name>
        <dbReference type="ChEBI" id="CHEBI:30616"/>
    </ligand>
</feature>
<dbReference type="EMBL" id="JADFTS010000006">
    <property type="protein sequence ID" value="KAF9599713.1"/>
    <property type="molecule type" value="Genomic_DNA"/>
</dbReference>
<name>A0A835HMP2_9MAGN</name>
<dbReference type="PROSITE" id="PS00107">
    <property type="entry name" value="PROTEIN_KINASE_ATP"/>
    <property type="match status" value="1"/>
</dbReference>
<dbReference type="SUPFAM" id="SSF56112">
    <property type="entry name" value="Protein kinase-like (PK-like)"/>
    <property type="match status" value="1"/>
</dbReference>
<feature type="signal peptide" evidence="14">
    <location>
        <begin position="1"/>
        <end position="23"/>
    </location>
</feature>
<dbReference type="InterPro" id="IPR017441">
    <property type="entry name" value="Protein_kinase_ATP_BS"/>
</dbReference>
<dbReference type="FunFam" id="1.10.510.10:FF:000590">
    <property type="entry name" value="PR5-like receptor kinase"/>
    <property type="match status" value="1"/>
</dbReference>
<protein>
    <recommendedName>
        <fullName evidence="15">Protein kinase domain-containing protein</fullName>
    </recommendedName>
</protein>
<accession>A0A835HMP2</accession>
<evidence type="ECO:0000256" key="10">
    <source>
        <dbReference type="ARBA" id="ARBA00023136"/>
    </source>
</evidence>
<keyword evidence="6 12" id="KW-0547">Nucleotide-binding</keyword>
<dbReference type="GO" id="GO:0016020">
    <property type="term" value="C:membrane"/>
    <property type="evidence" value="ECO:0007669"/>
    <property type="project" value="UniProtKB-SubCell"/>
</dbReference>
<comment type="caution">
    <text evidence="16">The sequence shown here is derived from an EMBL/GenBank/DDBJ whole genome shotgun (WGS) entry which is preliminary data.</text>
</comment>
<dbReference type="Proteomes" id="UP000631114">
    <property type="component" value="Unassembled WGS sequence"/>
</dbReference>
<evidence type="ECO:0000256" key="2">
    <source>
        <dbReference type="ARBA" id="ARBA00022527"/>
    </source>
</evidence>
<dbReference type="PROSITE" id="PS50011">
    <property type="entry name" value="PROTEIN_KINASE_DOM"/>
    <property type="match status" value="1"/>
</dbReference>
<organism evidence="16 17">
    <name type="scientific">Coptis chinensis</name>
    <dbReference type="NCBI Taxonomy" id="261450"/>
    <lineage>
        <taxon>Eukaryota</taxon>
        <taxon>Viridiplantae</taxon>
        <taxon>Streptophyta</taxon>
        <taxon>Embryophyta</taxon>
        <taxon>Tracheophyta</taxon>
        <taxon>Spermatophyta</taxon>
        <taxon>Magnoliopsida</taxon>
        <taxon>Ranunculales</taxon>
        <taxon>Ranunculaceae</taxon>
        <taxon>Coptidoideae</taxon>
        <taxon>Coptis</taxon>
    </lineage>
</organism>
<dbReference type="PROSITE" id="PS00108">
    <property type="entry name" value="PROTEIN_KINASE_ST"/>
    <property type="match status" value="1"/>
</dbReference>
<dbReference type="GO" id="GO:0005524">
    <property type="term" value="F:ATP binding"/>
    <property type="evidence" value="ECO:0007669"/>
    <property type="project" value="UniProtKB-UniRule"/>
</dbReference>
<evidence type="ECO:0000256" key="14">
    <source>
        <dbReference type="SAM" id="SignalP"/>
    </source>
</evidence>
<feature type="transmembrane region" description="Helical" evidence="13">
    <location>
        <begin position="287"/>
        <end position="308"/>
    </location>
</feature>
<evidence type="ECO:0000313" key="17">
    <source>
        <dbReference type="Proteomes" id="UP000631114"/>
    </source>
</evidence>
<gene>
    <name evidence="16" type="ORF">IFM89_001659</name>
</gene>
<keyword evidence="9 13" id="KW-1133">Transmembrane helix</keyword>
<dbReference type="OrthoDB" id="1897465at2759"/>
<evidence type="ECO:0000256" key="6">
    <source>
        <dbReference type="ARBA" id="ARBA00022741"/>
    </source>
</evidence>
<reference evidence="16 17" key="1">
    <citation type="submission" date="2020-10" db="EMBL/GenBank/DDBJ databases">
        <title>The Coptis chinensis genome and diversification of protoberbering-type alkaloids.</title>
        <authorList>
            <person name="Wang B."/>
            <person name="Shu S."/>
            <person name="Song C."/>
            <person name="Liu Y."/>
        </authorList>
    </citation>
    <scope>NUCLEOTIDE SEQUENCE [LARGE SCALE GENOMIC DNA]</scope>
    <source>
        <strain evidence="16">HL-2020</strain>
        <tissue evidence="16">Leaf</tissue>
    </source>
</reference>
<dbReference type="Pfam" id="PF00069">
    <property type="entry name" value="Pkinase"/>
    <property type="match status" value="1"/>
</dbReference>
<keyword evidence="7" id="KW-0418">Kinase</keyword>
<proteinExistence type="predicted"/>
<evidence type="ECO:0000256" key="9">
    <source>
        <dbReference type="ARBA" id="ARBA00022989"/>
    </source>
</evidence>
<dbReference type="Gene3D" id="1.10.510.10">
    <property type="entry name" value="Transferase(Phosphotransferase) domain 1"/>
    <property type="match status" value="1"/>
</dbReference>
<evidence type="ECO:0000256" key="1">
    <source>
        <dbReference type="ARBA" id="ARBA00004479"/>
    </source>
</evidence>
<keyword evidence="5 14" id="KW-0732">Signal</keyword>
<evidence type="ECO:0000256" key="13">
    <source>
        <dbReference type="SAM" id="Phobius"/>
    </source>
</evidence>
<evidence type="ECO:0000259" key="15">
    <source>
        <dbReference type="PROSITE" id="PS50011"/>
    </source>
</evidence>
<dbReference type="FunFam" id="3.30.200.20:FF:000178">
    <property type="entry name" value="serine/threonine-protein kinase PBS1-like"/>
    <property type="match status" value="1"/>
</dbReference>
<dbReference type="InterPro" id="IPR011009">
    <property type="entry name" value="Kinase-like_dom_sf"/>
</dbReference>
<keyword evidence="17" id="KW-1185">Reference proteome</keyword>
<evidence type="ECO:0000256" key="4">
    <source>
        <dbReference type="ARBA" id="ARBA00022692"/>
    </source>
</evidence>
<evidence type="ECO:0000256" key="8">
    <source>
        <dbReference type="ARBA" id="ARBA00022840"/>
    </source>
</evidence>
<keyword evidence="3" id="KW-0808">Transferase</keyword>
<dbReference type="SMART" id="SM00220">
    <property type="entry name" value="S_TKc"/>
    <property type="match status" value="1"/>
</dbReference>
<dbReference type="Pfam" id="PF14380">
    <property type="entry name" value="WAK_assoc"/>
    <property type="match status" value="1"/>
</dbReference>
<evidence type="ECO:0000256" key="7">
    <source>
        <dbReference type="ARBA" id="ARBA00022777"/>
    </source>
</evidence>
<dbReference type="Gene3D" id="3.30.200.20">
    <property type="entry name" value="Phosphorylase Kinase, domain 1"/>
    <property type="match status" value="1"/>
</dbReference>
<evidence type="ECO:0000256" key="5">
    <source>
        <dbReference type="ARBA" id="ARBA00022729"/>
    </source>
</evidence>
<evidence type="ECO:0000256" key="11">
    <source>
        <dbReference type="ARBA" id="ARBA00023180"/>
    </source>
</evidence>
<dbReference type="CDD" id="cd14066">
    <property type="entry name" value="STKc_IRAK"/>
    <property type="match status" value="1"/>
</dbReference>
<sequence length="709" mass="79808">MKIALHHILILFCFSTLFQTIHSANSTNSTYYYNQCAPSTCGGSILKFPLGKNQLCSRGFLAATCENNSTVFLVDQNNPYIKHKVLQNLTNEVYNNRALRLVDNSLFGCGPIPPFNGPGYEAQRWGMLGAFYYSSTFKPGTFFNCTKEPDKDTLPKMLRSPCLECGETSNFCYFYDGYFGQLDSCLPFRVAIPVNITNNLSAVRNLRRVLQEGIEVQWDRQGNCYSCMENDVGRCGYVSQEKKTSSEEYCFCRDGIHSDNCNGPVIDLEAPAGKDITIKRQKHKTGLIVGIVMAGAAFIFLGASYISYKRRHKKHIRFRSTDDQVLKRYLERDNGTTPASIETFLHNYTLGRPTRFSYKQLKKYTNNFTQKIGQGGFGSVFKGQLPNGFIIAVKILDETTNQIESQFLNEILTIGCIHHNHLVRLLGYCFDHSRIALIYEYLVNGSLDKYILQKKKMNKDQSKNTSPPQDVPEIVTLTWSQLLDIAIGTAKGLAYLHEECRNKILHCDIKPHNILLDDKFQPKVSDFGLAKALNKENSHISVTRGAGTPGYAPPEMWYVKFGPVTDKSDVYSFGMVVLEMSGKRRNFDVDVSKTSEMYFPEWVFSHHVQNAYGDGGGSKWHECQGKEEEEMAMRLELVGLWCIQFEPSKRPSMKKVVDMLEGNAAIEIPSAPFATNLSTCGYGNECENALVLNSIAPFKMAESTGSSTN</sequence>
<dbReference type="PANTHER" id="PTHR27009">
    <property type="entry name" value="RUST RESISTANCE KINASE LR10-RELATED"/>
    <property type="match status" value="1"/>
</dbReference>
<dbReference type="AlphaFoldDB" id="A0A835HMP2"/>
<feature type="domain" description="Protein kinase" evidence="15">
    <location>
        <begin position="366"/>
        <end position="666"/>
    </location>
</feature>
<dbReference type="InterPro" id="IPR000719">
    <property type="entry name" value="Prot_kinase_dom"/>
</dbReference>
<comment type="subcellular location">
    <subcellularLocation>
        <location evidence="1">Membrane</location>
        <topology evidence="1">Single-pass type I membrane protein</topology>
    </subcellularLocation>
</comment>
<evidence type="ECO:0000313" key="16">
    <source>
        <dbReference type="EMBL" id="KAF9599713.1"/>
    </source>
</evidence>
<keyword evidence="4 13" id="KW-0812">Transmembrane</keyword>
<keyword evidence="2" id="KW-0723">Serine/threonine-protein kinase</keyword>